<proteinExistence type="predicted"/>
<dbReference type="AlphaFoldDB" id="A0A4S2MIY8"/>
<reference evidence="4 5" key="1">
    <citation type="submission" date="2019-04" db="EMBL/GenBank/DDBJ databases">
        <title>Comparative genomics and transcriptomics to analyze fruiting body development in filamentous ascomycetes.</title>
        <authorList>
            <consortium name="DOE Joint Genome Institute"/>
            <person name="Lutkenhaus R."/>
            <person name="Traeger S."/>
            <person name="Breuer J."/>
            <person name="Kuo A."/>
            <person name="Lipzen A."/>
            <person name="Pangilinan J."/>
            <person name="Dilworth D."/>
            <person name="Sandor L."/>
            <person name="Poggeler S."/>
            <person name="Barry K."/>
            <person name="Grigoriev I.V."/>
            <person name="Nowrousian M."/>
        </authorList>
    </citation>
    <scope>NUCLEOTIDE SEQUENCE [LARGE SCALE GENOMIC DNA]</scope>
    <source>
        <strain evidence="4 5">CBS 389.68</strain>
    </source>
</reference>
<dbReference type="EMBL" id="ML220168">
    <property type="protein sequence ID" value="TGZ76705.1"/>
    <property type="molecule type" value="Genomic_DNA"/>
</dbReference>
<dbReference type="InParanoid" id="A0A4S2MIY8"/>
<accession>A0A4S2MIY8</accession>
<dbReference type="GO" id="GO:0006887">
    <property type="term" value="P:exocytosis"/>
    <property type="evidence" value="ECO:0007669"/>
    <property type="project" value="TreeGrafter"/>
</dbReference>
<keyword evidence="1" id="KW-0175">Coiled coil</keyword>
<evidence type="ECO:0000259" key="3">
    <source>
        <dbReference type="Pfam" id="PF07393"/>
    </source>
</evidence>
<gene>
    <name evidence="4" type="ORF">EX30DRAFT_324366</name>
</gene>
<dbReference type="FunCoup" id="A0A4S2MIY8">
    <property type="interactions" value="41"/>
</dbReference>
<name>A0A4S2MIY8_9PEZI</name>
<dbReference type="OrthoDB" id="5554140at2759"/>
<dbReference type="STRING" id="341454.A0A4S2MIY8"/>
<evidence type="ECO:0000313" key="4">
    <source>
        <dbReference type="EMBL" id="TGZ76705.1"/>
    </source>
</evidence>
<dbReference type="GO" id="GO:0000145">
    <property type="term" value="C:exocyst"/>
    <property type="evidence" value="ECO:0007669"/>
    <property type="project" value="TreeGrafter"/>
</dbReference>
<protein>
    <recommendedName>
        <fullName evidence="3">Exocyst complex component Sec10-like alpha-helical bundle domain-containing protein</fullName>
    </recommendedName>
</protein>
<dbReference type="PANTHER" id="PTHR12100">
    <property type="entry name" value="SEC10"/>
    <property type="match status" value="1"/>
</dbReference>
<dbReference type="InterPro" id="IPR048627">
    <property type="entry name" value="Sec10_HB"/>
</dbReference>
<feature type="domain" description="Exocyst complex component Sec10-like alpha-helical bundle" evidence="3">
    <location>
        <begin position="194"/>
        <end position="875"/>
    </location>
</feature>
<evidence type="ECO:0000313" key="5">
    <source>
        <dbReference type="Proteomes" id="UP000298138"/>
    </source>
</evidence>
<evidence type="ECO:0000256" key="1">
    <source>
        <dbReference type="SAM" id="Coils"/>
    </source>
</evidence>
<dbReference type="GO" id="GO:0006893">
    <property type="term" value="P:Golgi to plasma membrane transport"/>
    <property type="evidence" value="ECO:0007669"/>
    <property type="project" value="TreeGrafter"/>
</dbReference>
<evidence type="ECO:0000256" key="2">
    <source>
        <dbReference type="SAM" id="MobiDB-lite"/>
    </source>
</evidence>
<dbReference type="Pfam" id="PF07393">
    <property type="entry name" value="Sec10_HB"/>
    <property type="match status" value="1"/>
</dbReference>
<keyword evidence="5" id="KW-1185">Reference proteome</keyword>
<sequence length="888" mass="100402">MVYDDSFWVTKLQLMGVWDEVEARTRFEAAMRRKREGVERRRREEEREFKERRGENTTTTTTTTATLFDVVEETERRRREEVEKAARELEVRKQHKEEEERRIQQQQQGEVDLLSAPMDPAAMAAVRIGQTVIPVMLPPSQMLGVLKNVRSIRGFARQEFARVYAILGPLYHDLVRARTHSDPEIFRLFRDPGEQAAMLAQLKTFSECDTAVGWYERTENLRAIMDVFENAALRELEGGYEAGDVDGRMKRYAAVLITLNGGAAGVQLFVQKHPVMEEMREELGNPLDCFDKPVMGQLSLEPAKAFFHRLAGIMKEQAAVIDRVFPDTVNVLLPFLERVAEDVIGEYISPVVDEAHDRDIEMYLKAVTGLFRLCVEFAASLPPTKGSGDRETFRKDVLAVMARVFDPHIDLYLQEELDYFRKTSESEVEKWEKQISEQDAATESFLMSNINREADKKDFLTTFRKVILAPVSVIPSAFSTSKAAPTTPKPEENPYSGELDMTQTNTLQDLDTAYHGHRISTLSITDDVSRAQSPAPPPTTELAAKAALMNSRLESIRSLFSIEVALNLVHKAKESLERAAQFTQLGGQTGEEAREQCETIFIALLQILGPRHVKTGFDKAVSHLSSYDPRSLSTHNPTTGVAPLITFLDLVNVGDLIQQMVDVFYEQELVSPHLTDRHDFLNPASAEKKLFEKMLDEKVAAGLNTGITVLISEVEHILATTQQPGDYNPSSPPATPAVTHTAEQVISCITSHTSLLAGSIDKTVLDVFHQEIGLRLFTSICKHIKRQRISVDGAITLICDFNHYAEFVDRMRINTLRPYYRALKGLAQIYLIDSKHAKMMASVIADAQRWEGVWRVEEVYEFAGRRADWYVVRKEVERAMYGFGCGVM</sequence>
<feature type="coiled-coil region" evidence="1">
    <location>
        <begin position="72"/>
        <end position="106"/>
    </location>
</feature>
<feature type="region of interest" description="Disordered" evidence="2">
    <location>
        <begin position="34"/>
        <end position="59"/>
    </location>
</feature>
<dbReference type="InterPro" id="IPR009976">
    <property type="entry name" value="Sec10-like"/>
</dbReference>
<dbReference type="PANTHER" id="PTHR12100:SF1">
    <property type="entry name" value="RECYCLIN-1"/>
    <property type="match status" value="1"/>
</dbReference>
<dbReference type="Proteomes" id="UP000298138">
    <property type="component" value="Unassembled WGS sequence"/>
</dbReference>
<feature type="compositionally biased region" description="Basic and acidic residues" evidence="2">
    <location>
        <begin position="34"/>
        <end position="55"/>
    </location>
</feature>
<organism evidence="4 5">
    <name type="scientific">Ascodesmis nigricans</name>
    <dbReference type="NCBI Taxonomy" id="341454"/>
    <lineage>
        <taxon>Eukaryota</taxon>
        <taxon>Fungi</taxon>
        <taxon>Dikarya</taxon>
        <taxon>Ascomycota</taxon>
        <taxon>Pezizomycotina</taxon>
        <taxon>Pezizomycetes</taxon>
        <taxon>Pezizales</taxon>
        <taxon>Ascodesmidaceae</taxon>
        <taxon>Ascodesmis</taxon>
    </lineage>
</organism>